<dbReference type="InterPro" id="IPR058701">
    <property type="entry name" value="PhiTE_072-like"/>
</dbReference>
<dbReference type="RefSeq" id="WP_022611762.1">
    <property type="nucleotide sequence ID" value="NZ_LK391965.1"/>
</dbReference>
<reference evidence="1 2" key="1">
    <citation type="journal article" date="2013" name="ISME J.">
        <title>Comparative genomics of pathogenic lineages of Vibrio nigripulchritudo identifies virulence-associated traits.</title>
        <authorList>
            <person name="Goudenege D."/>
            <person name="Labreuche Y."/>
            <person name="Krin E."/>
            <person name="Ansquer D."/>
            <person name="Mangenot S."/>
            <person name="Calteau A."/>
            <person name="Medigue C."/>
            <person name="Mazel D."/>
            <person name="Polz M.F."/>
            <person name="Le Roux F."/>
        </authorList>
    </citation>
    <scope>NUCLEOTIDE SEQUENCE [LARGE SCALE GENOMIC DNA]</scope>
    <source>
        <strain evidence="1 2">SOn1</strain>
    </source>
</reference>
<dbReference type="Pfam" id="PF26211">
    <property type="entry name" value="Phage_phiTE_072"/>
    <property type="match status" value="1"/>
</dbReference>
<organism evidence="1 2">
    <name type="scientific">Vibrio nigripulchritudo SOn1</name>
    <dbReference type="NCBI Taxonomy" id="1238450"/>
    <lineage>
        <taxon>Bacteria</taxon>
        <taxon>Pseudomonadati</taxon>
        <taxon>Pseudomonadota</taxon>
        <taxon>Gammaproteobacteria</taxon>
        <taxon>Vibrionales</taxon>
        <taxon>Vibrionaceae</taxon>
        <taxon>Vibrio</taxon>
    </lineage>
</organism>
<gene>
    <name evidence="1" type="ORF">VIBNISOn1_1840087</name>
</gene>
<name>A0AAV2VPT7_9VIBR</name>
<comment type="caution">
    <text evidence="1">The sequence shown here is derived from an EMBL/GenBank/DDBJ whole genome shotgun (WGS) entry which is preliminary data.</text>
</comment>
<dbReference type="AlphaFoldDB" id="A0AAV2VPT7"/>
<evidence type="ECO:0000313" key="1">
    <source>
        <dbReference type="EMBL" id="CCO46704.1"/>
    </source>
</evidence>
<accession>A0AAV2VPT7</accession>
<sequence length="184" mass="20803">MKIEQSTAIKLHITEIESLDPITVFLEDYVAGKGKVVIECYGKSWSSYWGAMGGRTIAQFFCSCDEGYLISNLCGALSSEEPDYDAFLPLAREHILGRRRMNHIGSSLARALYDIEDWEEYAPEHSYDTYKCPDFESEEEFEYLDFGSITVPTRVPHKYAYMVRIIEAVQAALTESGLAIEQAA</sequence>
<protein>
    <recommendedName>
        <fullName evidence="3">DUF4375 domain-containing protein</fullName>
    </recommendedName>
</protein>
<dbReference type="Proteomes" id="UP000018211">
    <property type="component" value="Unassembled WGS sequence"/>
</dbReference>
<dbReference type="EMBL" id="CAOF01000095">
    <property type="protein sequence ID" value="CCO46704.1"/>
    <property type="molecule type" value="Genomic_DNA"/>
</dbReference>
<proteinExistence type="predicted"/>
<evidence type="ECO:0008006" key="3">
    <source>
        <dbReference type="Google" id="ProtNLM"/>
    </source>
</evidence>
<evidence type="ECO:0000313" key="2">
    <source>
        <dbReference type="Proteomes" id="UP000018211"/>
    </source>
</evidence>